<dbReference type="InterPro" id="IPR018117">
    <property type="entry name" value="C5_DNA_meth_AS"/>
</dbReference>
<keyword evidence="4" id="KW-0680">Restriction system</keyword>
<dbReference type="NCBIfam" id="TIGR00675">
    <property type="entry name" value="dcm"/>
    <property type="match status" value="1"/>
</dbReference>
<keyword evidence="1 6" id="KW-0489">Methyltransferase</keyword>
<comment type="caution">
    <text evidence="9">The sequence shown here is derived from an EMBL/GenBank/DDBJ whole genome shotgun (WGS) entry which is preliminary data.</text>
</comment>
<evidence type="ECO:0000256" key="1">
    <source>
        <dbReference type="ARBA" id="ARBA00022603"/>
    </source>
</evidence>
<sequence>MARVNGNKKLRAASFFCGCGGMDLGLTGNFSYLNKNYPSLPFEVVYANDFDKYATEIYNDNFEHKCITKDIKDVSMAEIPEHDILLGGFPCQSFSISAQNPPRLGYKDERGMLFFEMVKILEKKQPRFFIAENVKGILSANKKKAFPMIIKEFENAGYYLKYQLFNASEYGVPQKRERVFIIGFKNYEDFVYFNFPKPTTLNGSKVKLKEVVDKKANKDEKWFFSQRAVDGMMRVQKKMNKGRDQNLEEPCNTISSHLAKVSLNSTDPVLKIDGKYRRFTPREAANIQSFPDNFKLDSVSDARQYRAIGNAVPPVLMWHIANSLGQLIEKGIKQANPESHTHLQFAQANASPKTAKEYVFSNADKNELNEKKPAYNIV</sequence>
<organism evidence="9 10">
    <name type="scientific">Salegentibacter maritimus</name>
    <dbReference type="NCBI Taxonomy" id="2794347"/>
    <lineage>
        <taxon>Bacteria</taxon>
        <taxon>Pseudomonadati</taxon>
        <taxon>Bacteroidota</taxon>
        <taxon>Flavobacteriia</taxon>
        <taxon>Flavobacteriales</taxon>
        <taxon>Flavobacteriaceae</taxon>
        <taxon>Salegentibacter</taxon>
    </lineage>
</organism>
<dbReference type="PROSITE" id="PS00094">
    <property type="entry name" value="C5_MTASE_1"/>
    <property type="match status" value="1"/>
</dbReference>
<dbReference type="CDD" id="cd00315">
    <property type="entry name" value="Cyt_C5_DNA_methylase"/>
    <property type="match status" value="1"/>
</dbReference>
<protein>
    <recommendedName>
        <fullName evidence="8">Cytosine-specific methyltransferase</fullName>
        <ecNumber evidence="8">2.1.1.37</ecNumber>
    </recommendedName>
</protein>
<dbReference type="GO" id="GO:0032259">
    <property type="term" value="P:methylation"/>
    <property type="evidence" value="ECO:0007669"/>
    <property type="project" value="UniProtKB-KW"/>
</dbReference>
<dbReference type="PRINTS" id="PR00105">
    <property type="entry name" value="C5METTRFRASE"/>
</dbReference>
<keyword evidence="3 6" id="KW-0949">S-adenosyl-L-methionine</keyword>
<accession>A0ABS0TJV8</accession>
<reference evidence="9 10" key="1">
    <citation type="submission" date="2020-12" db="EMBL/GenBank/DDBJ databases">
        <title>Salegentibacter orientalis sp. nov., isolated from costal sediment.</title>
        <authorList>
            <person name="Lian F.-B."/>
        </authorList>
    </citation>
    <scope>NUCLEOTIDE SEQUENCE [LARGE SCALE GENOMIC DNA]</scope>
    <source>
        <strain evidence="9 10">F60176</strain>
    </source>
</reference>
<evidence type="ECO:0000256" key="5">
    <source>
        <dbReference type="ARBA" id="ARBA00047422"/>
    </source>
</evidence>
<dbReference type="PANTHER" id="PTHR46098:SF1">
    <property type="entry name" value="TRNA (CYTOSINE(38)-C(5))-METHYLTRANSFERASE"/>
    <property type="match status" value="1"/>
</dbReference>
<dbReference type="InterPro" id="IPR029063">
    <property type="entry name" value="SAM-dependent_MTases_sf"/>
</dbReference>
<dbReference type="PANTHER" id="PTHR46098">
    <property type="entry name" value="TRNA (CYTOSINE(38)-C(5))-METHYLTRANSFERASE"/>
    <property type="match status" value="1"/>
</dbReference>
<dbReference type="InterPro" id="IPR001525">
    <property type="entry name" value="C5_MeTfrase"/>
</dbReference>
<evidence type="ECO:0000256" key="4">
    <source>
        <dbReference type="ARBA" id="ARBA00022747"/>
    </source>
</evidence>
<comment type="catalytic activity">
    <reaction evidence="5 8">
        <text>a 2'-deoxycytidine in DNA + S-adenosyl-L-methionine = a 5-methyl-2'-deoxycytidine in DNA + S-adenosyl-L-homocysteine + H(+)</text>
        <dbReference type="Rhea" id="RHEA:13681"/>
        <dbReference type="Rhea" id="RHEA-COMP:11369"/>
        <dbReference type="Rhea" id="RHEA-COMP:11370"/>
        <dbReference type="ChEBI" id="CHEBI:15378"/>
        <dbReference type="ChEBI" id="CHEBI:57856"/>
        <dbReference type="ChEBI" id="CHEBI:59789"/>
        <dbReference type="ChEBI" id="CHEBI:85452"/>
        <dbReference type="ChEBI" id="CHEBI:85454"/>
        <dbReference type="EC" id="2.1.1.37"/>
    </reaction>
</comment>
<gene>
    <name evidence="9" type="ORF">I6U50_15090</name>
</gene>
<evidence type="ECO:0000313" key="9">
    <source>
        <dbReference type="EMBL" id="MBI6121350.1"/>
    </source>
</evidence>
<evidence type="ECO:0000313" key="10">
    <source>
        <dbReference type="Proteomes" id="UP000635665"/>
    </source>
</evidence>
<proteinExistence type="inferred from homology"/>
<dbReference type="Gene3D" id="3.90.120.10">
    <property type="entry name" value="DNA Methylase, subunit A, domain 2"/>
    <property type="match status" value="1"/>
</dbReference>
<keyword evidence="10" id="KW-1185">Reference proteome</keyword>
<evidence type="ECO:0000256" key="8">
    <source>
        <dbReference type="RuleBase" id="RU000417"/>
    </source>
</evidence>
<dbReference type="Gene3D" id="3.40.50.150">
    <property type="entry name" value="Vaccinia Virus protein VP39"/>
    <property type="match status" value="1"/>
</dbReference>
<dbReference type="Proteomes" id="UP000635665">
    <property type="component" value="Unassembled WGS sequence"/>
</dbReference>
<dbReference type="Pfam" id="PF00145">
    <property type="entry name" value="DNA_methylase"/>
    <property type="match status" value="1"/>
</dbReference>
<dbReference type="EMBL" id="JAEHNY010000016">
    <property type="protein sequence ID" value="MBI6121350.1"/>
    <property type="molecule type" value="Genomic_DNA"/>
</dbReference>
<dbReference type="PROSITE" id="PS51679">
    <property type="entry name" value="SAM_MT_C5"/>
    <property type="match status" value="1"/>
</dbReference>
<dbReference type="RefSeq" id="WP_198639452.1">
    <property type="nucleotide sequence ID" value="NZ_JAEHNY010000016.1"/>
</dbReference>
<keyword evidence="2 6" id="KW-0808">Transferase</keyword>
<comment type="similarity">
    <text evidence="6 7">Belongs to the class I-like SAM-binding methyltransferase superfamily. C5-methyltransferase family.</text>
</comment>
<dbReference type="InterPro" id="IPR050750">
    <property type="entry name" value="C5-MTase"/>
</dbReference>
<evidence type="ECO:0000256" key="7">
    <source>
        <dbReference type="RuleBase" id="RU000416"/>
    </source>
</evidence>
<name>A0ABS0TJV8_9FLAO</name>
<evidence type="ECO:0000256" key="6">
    <source>
        <dbReference type="PROSITE-ProRule" id="PRU01016"/>
    </source>
</evidence>
<feature type="active site" evidence="6">
    <location>
        <position position="91"/>
    </location>
</feature>
<dbReference type="GO" id="GO:0008168">
    <property type="term" value="F:methyltransferase activity"/>
    <property type="evidence" value="ECO:0007669"/>
    <property type="project" value="UniProtKB-KW"/>
</dbReference>
<dbReference type="InterPro" id="IPR031303">
    <property type="entry name" value="C5_meth_CS"/>
</dbReference>
<evidence type="ECO:0000256" key="2">
    <source>
        <dbReference type="ARBA" id="ARBA00022679"/>
    </source>
</evidence>
<dbReference type="SUPFAM" id="SSF53335">
    <property type="entry name" value="S-adenosyl-L-methionine-dependent methyltransferases"/>
    <property type="match status" value="1"/>
</dbReference>
<evidence type="ECO:0000256" key="3">
    <source>
        <dbReference type="ARBA" id="ARBA00022691"/>
    </source>
</evidence>
<dbReference type="PROSITE" id="PS00095">
    <property type="entry name" value="C5_MTASE_2"/>
    <property type="match status" value="1"/>
</dbReference>
<dbReference type="EC" id="2.1.1.37" evidence="8"/>